<name>A0ABN1C6Z0_SACER</name>
<proteinExistence type="predicted"/>
<feature type="transmembrane region" description="Helical" evidence="2">
    <location>
        <begin position="55"/>
        <end position="74"/>
    </location>
</feature>
<dbReference type="NCBIfam" id="NF047839">
    <property type="entry name" value="PspM_Rv2743c"/>
    <property type="match status" value="1"/>
</dbReference>
<gene>
    <name evidence="3" type="ORF">GCM10009533_09940</name>
</gene>
<evidence type="ECO:0000256" key="2">
    <source>
        <dbReference type="SAM" id="Phobius"/>
    </source>
</evidence>
<feature type="region of interest" description="Disordered" evidence="1">
    <location>
        <begin position="269"/>
        <end position="315"/>
    </location>
</feature>
<reference evidence="3 4" key="1">
    <citation type="journal article" date="2019" name="Int. J. Syst. Evol. Microbiol.">
        <title>The Global Catalogue of Microorganisms (GCM) 10K type strain sequencing project: providing services to taxonomists for standard genome sequencing and annotation.</title>
        <authorList>
            <consortium name="The Broad Institute Genomics Platform"/>
            <consortium name="The Broad Institute Genome Sequencing Center for Infectious Disease"/>
            <person name="Wu L."/>
            <person name="Ma J."/>
        </authorList>
    </citation>
    <scope>NUCLEOTIDE SEQUENCE [LARGE SCALE GENOMIC DNA]</scope>
    <source>
        <strain evidence="3 4">JCM 10303</strain>
    </source>
</reference>
<sequence>MGSGAKPSRQELAQWGEAAMEQLRGPVLTNVRRKIAQWRDPRARLLRQRRRAKRTTVGSAVTTGVLGAGSYASFAMDAMWAAAGSLGEVAQQGAVFGLGGLAVASGAATVGAGLKYRRLKRTPLPEAAPDPVELPPAGSQAREPMRRLRDAEQSLHGALAQLTATGTGSEAVDARATADQTATALRQVAARLQAVEAAIQHAPASDRPALEDDVRKLRAELDEGIDTYCGLVAAAGRAVAASGAPEQKYLIQDATDRLVGLAAALQELSGAGPRAEDPASRLDGPTSRVDDSAPRVETDVAEPRRTRRQEPGQYS</sequence>
<comment type="caution">
    <text evidence="3">The sequence shown here is derived from an EMBL/GenBank/DDBJ whole genome shotgun (WGS) entry which is preliminary data.</text>
</comment>
<evidence type="ECO:0000313" key="4">
    <source>
        <dbReference type="Proteomes" id="UP001500729"/>
    </source>
</evidence>
<evidence type="ECO:0000256" key="1">
    <source>
        <dbReference type="SAM" id="MobiDB-lite"/>
    </source>
</evidence>
<dbReference type="EMBL" id="BAAAGS010000004">
    <property type="protein sequence ID" value="GAA0513058.1"/>
    <property type="molecule type" value="Genomic_DNA"/>
</dbReference>
<keyword evidence="2" id="KW-0472">Membrane</keyword>
<accession>A0ABN1C6Z0</accession>
<evidence type="ECO:0000313" key="3">
    <source>
        <dbReference type="EMBL" id="GAA0513058.1"/>
    </source>
</evidence>
<keyword evidence="2" id="KW-0812">Transmembrane</keyword>
<dbReference type="Proteomes" id="UP001500729">
    <property type="component" value="Unassembled WGS sequence"/>
</dbReference>
<dbReference type="RefSeq" id="WP_011874872.1">
    <property type="nucleotide sequence ID" value="NZ_BAAAGS010000004.1"/>
</dbReference>
<organism evidence="3 4">
    <name type="scientific">Saccharopolyspora erythraea</name>
    <name type="common">Streptomyces erythraeus</name>
    <dbReference type="NCBI Taxonomy" id="1836"/>
    <lineage>
        <taxon>Bacteria</taxon>
        <taxon>Bacillati</taxon>
        <taxon>Actinomycetota</taxon>
        <taxon>Actinomycetes</taxon>
        <taxon>Pseudonocardiales</taxon>
        <taxon>Pseudonocardiaceae</taxon>
        <taxon>Saccharopolyspora</taxon>
    </lineage>
</organism>
<dbReference type="InterPro" id="IPR057952">
    <property type="entry name" value="Rv2743c-like"/>
</dbReference>
<keyword evidence="2" id="KW-1133">Transmembrane helix</keyword>
<keyword evidence="4" id="KW-1185">Reference proteome</keyword>
<dbReference type="Pfam" id="PF25587">
    <property type="entry name" value="Rv2743c"/>
    <property type="match status" value="1"/>
</dbReference>
<feature type="compositionally biased region" description="Basic and acidic residues" evidence="1">
    <location>
        <begin position="288"/>
        <end position="315"/>
    </location>
</feature>
<protein>
    <submittedName>
        <fullName evidence="3">Uncharacterized protein</fullName>
    </submittedName>
</protein>
<feature type="transmembrane region" description="Helical" evidence="2">
    <location>
        <begin position="94"/>
        <end position="114"/>
    </location>
</feature>